<keyword evidence="3" id="KW-0862">Zinc</keyword>
<feature type="active site" description="Proton donor/acceptor" evidence="2">
    <location>
        <position position="229"/>
    </location>
</feature>
<evidence type="ECO:0000256" key="2">
    <source>
        <dbReference type="PIRSR" id="PIRSR605511-1"/>
    </source>
</evidence>
<feature type="binding site" evidence="3">
    <location>
        <position position="119"/>
    </location>
    <ligand>
        <name>substrate</name>
    </ligand>
</feature>
<dbReference type="Proteomes" id="UP000837801">
    <property type="component" value="Unassembled WGS sequence"/>
</dbReference>
<dbReference type="SUPFAM" id="SSF63829">
    <property type="entry name" value="Calcium-dependent phosphotriesterase"/>
    <property type="match status" value="1"/>
</dbReference>
<comment type="caution">
    <text evidence="5">The sequence shown here is derived from an EMBL/GenBank/DDBJ whole genome shotgun (WGS) entry which is preliminary data.</text>
</comment>
<organism evidence="5 6">
    <name type="scientific">[Candida] railenensis</name>
    <dbReference type="NCBI Taxonomy" id="45579"/>
    <lineage>
        <taxon>Eukaryota</taxon>
        <taxon>Fungi</taxon>
        <taxon>Dikarya</taxon>
        <taxon>Ascomycota</taxon>
        <taxon>Saccharomycotina</taxon>
        <taxon>Pichiomycetes</taxon>
        <taxon>Debaryomycetaceae</taxon>
        <taxon>Kurtzmaniella</taxon>
    </lineage>
</organism>
<dbReference type="PRINTS" id="PR01790">
    <property type="entry name" value="SMP30FAMILY"/>
</dbReference>
<comment type="similarity">
    <text evidence="1">Belongs to the SMP-30/CGR1 family.</text>
</comment>
<dbReference type="InterPro" id="IPR005511">
    <property type="entry name" value="SMP-30"/>
</dbReference>
<protein>
    <recommendedName>
        <fullName evidence="4">SMP-30/Gluconolactonase/LRE-like region domain-containing protein</fullName>
    </recommendedName>
</protein>
<evidence type="ECO:0000259" key="4">
    <source>
        <dbReference type="Pfam" id="PF08450"/>
    </source>
</evidence>
<evidence type="ECO:0000256" key="1">
    <source>
        <dbReference type="ARBA" id="ARBA00008853"/>
    </source>
</evidence>
<dbReference type="Gene3D" id="2.120.10.30">
    <property type="entry name" value="TolB, C-terminal domain"/>
    <property type="match status" value="1"/>
</dbReference>
<evidence type="ECO:0000313" key="5">
    <source>
        <dbReference type="EMBL" id="CAH2351780.1"/>
    </source>
</evidence>
<dbReference type="InterPro" id="IPR011042">
    <property type="entry name" value="6-blade_b-propeller_TolB-like"/>
</dbReference>
<keyword evidence="6" id="KW-1185">Reference proteome</keyword>
<feature type="binding site" evidence="3">
    <location>
        <position position="117"/>
    </location>
    <ligand>
        <name>substrate</name>
    </ligand>
</feature>
<accession>A0A9P0QNF1</accession>
<dbReference type="EMBL" id="CAKXYY010000004">
    <property type="protein sequence ID" value="CAH2351780.1"/>
    <property type="molecule type" value="Genomic_DNA"/>
</dbReference>
<feature type="binding site" evidence="3">
    <location>
        <position position="229"/>
    </location>
    <ligand>
        <name>a divalent metal cation</name>
        <dbReference type="ChEBI" id="CHEBI:60240"/>
    </ligand>
</feature>
<proteinExistence type="inferred from homology"/>
<dbReference type="PANTHER" id="PTHR10907:SF47">
    <property type="entry name" value="REGUCALCIN"/>
    <property type="match status" value="1"/>
</dbReference>
<feature type="domain" description="SMP-30/Gluconolactonase/LRE-like region" evidence="4">
    <location>
        <begin position="20"/>
        <end position="288"/>
    </location>
</feature>
<dbReference type="AlphaFoldDB" id="A0A9P0QNF1"/>
<keyword evidence="3" id="KW-0479">Metal-binding</keyword>
<dbReference type="PANTHER" id="PTHR10907">
    <property type="entry name" value="REGUCALCIN"/>
    <property type="match status" value="1"/>
</dbReference>
<dbReference type="Pfam" id="PF08450">
    <property type="entry name" value="SGL"/>
    <property type="match status" value="1"/>
</dbReference>
<gene>
    <name evidence="5" type="ORF">CLIB1423_04S05798</name>
</gene>
<evidence type="ECO:0000256" key="3">
    <source>
        <dbReference type="PIRSR" id="PIRSR605511-2"/>
    </source>
</evidence>
<comment type="cofactor">
    <cofactor evidence="3">
        <name>Zn(2+)</name>
        <dbReference type="ChEBI" id="CHEBI:29105"/>
    </cofactor>
    <text evidence="3">Binds 1 divalent metal cation per subunit.</text>
</comment>
<dbReference type="InterPro" id="IPR013658">
    <property type="entry name" value="SGL"/>
</dbReference>
<feature type="binding site" evidence="3">
    <location>
        <position position="169"/>
    </location>
    <ligand>
        <name>a divalent metal cation</name>
        <dbReference type="ChEBI" id="CHEBI:60240"/>
    </ligand>
</feature>
<name>A0A9P0QNF1_9ASCO</name>
<reference evidence="5" key="1">
    <citation type="submission" date="2022-03" db="EMBL/GenBank/DDBJ databases">
        <authorList>
            <person name="Legras J.-L."/>
            <person name="Devillers H."/>
            <person name="Grondin C."/>
        </authorList>
    </citation>
    <scope>NUCLEOTIDE SEQUENCE</scope>
    <source>
        <strain evidence="5">CLIB 1423</strain>
    </source>
</reference>
<dbReference type="GO" id="GO:0004341">
    <property type="term" value="F:gluconolactonase activity"/>
    <property type="evidence" value="ECO:0007669"/>
    <property type="project" value="TreeGrafter"/>
</dbReference>
<feature type="binding site" evidence="3">
    <location>
        <position position="22"/>
    </location>
    <ligand>
        <name>a divalent metal cation</name>
        <dbReference type="ChEBI" id="CHEBI:60240"/>
    </ligand>
</feature>
<dbReference type="GO" id="GO:0005509">
    <property type="term" value="F:calcium ion binding"/>
    <property type="evidence" value="ECO:0007669"/>
    <property type="project" value="TreeGrafter"/>
</dbReference>
<dbReference type="OrthoDB" id="423498at2759"/>
<evidence type="ECO:0000313" key="6">
    <source>
        <dbReference type="Proteomes" id="UP000837801"/>
    </source>
</evidence>
<sequence>MSITVHKANNIFLPSYRGRLTEGITYNPKNNTLLWVDIIVGEVHRVSLSDPTEATHEVLRFTSKDDEKYEESIGAIALTKDNDKLLLCCKYGIAIGSFVTQETSYILKYPGDLTKYRSNDGIVDPWGNLWIGTMSDFYVGGVETEGKLFHIDSQTLKVTTMLTNCQIPNGLAFSKDGKSFFWTDSKTFIISKFDYDHETNTLSNKREFVNTRKNAVSSILEGISSPEPDGFTMTDDEEIYGAIFSASKVVHYGPAGGDDVLEVFELPAASITSCIIAGNDTLYITSAQTHLDDASKCLPASNKEGDLGGFLFKVKLQKPVKAQVKNIWQGQV</sequence>